<comment type="caution">
    <text evidence="2">The sequence shown here is derived from an EMBL/GenBank/DDBJ whole genome shotgun (WGS) entry which is preliminary data.</text>
</comment>
<name>A0ABU7UWQ4_9CLOT</name>
<evidence type="ECO:0000313" key="3">
    <source>
        <dbReference type="Proteomes" id="UP001498469"/>
    </source>
</evidence>
<dbReference type="EMBL" id="JAZHFS010000046">
    <property type="protein sequence ID" value="MEF2115269.1"/>
    <property type="molecule type" value="Genomic_DNA"/>
</dbReference>
<feature type="transmembrane region" description="Helical" evidence="1">
    <location>
        <begin position="64"/>
        <end position="93"/>
    </location>
</feature>
<sequence length="178" mass="20378">MSDGIKRLFSVKFIALILMLYSMAIFIYFKWFYKPLEMLPGNVDIPVIVSANETLKAINHDNMIFFFLLSFLFCILIGLILSMIYAGIVFYYTPVISSNARLKSKESIQQNGNYMGYMGFSSVGYTYNLTFETDNGLVLNFSVNPKHYIIIFEGNKGLLNYKHGVANRFISFDITAIE</sequence>
<proteinExistence type="predicted"/>
<organism evidence="2 3">
    <name type="scientific">Clostridium frigoriphilum</name>
    <dbReference type="NCBI Taxonomy" id="443253"/>
    <lineage>
        <taxon>Bacteria</taxon>
        <taxon>Bacillati</taxon>
        <taxon>Bacillota</taxon>
        <taxon>Clostridia</taxon>
        <taxon>Eubacteriales</taxon>
        <taxon>Clostridiaceae</taxon>
        <taxon>Clostridium</taxon>
    </lineage>
</organism>
<evidence type="ECO:0000256" key="1">
    <source>
        <dbReference type="SAM" id="Phobius"/>
    </source>
</evidence>
<feature type="transmembrane region" description="Helical" evidence="1">
    <location>
        <begin position="12"/>
        <end position="33"/>
    </location>
</feature>
<accession>A0ABU7UWQ4</accession>
<dbReference type="RefSeq" id="WP_216254315.1">
    <property type="nucleotide sequence ID" value="NZ_JAZHFS010000046.1"/>
</dbReference>
<keyword evidence="1" id="KW-0812">Transmembrane</keyword>
<keyword evidence="1" id="KW-1133">Transmembrane helix</keyword>
<protein>
    <submittedName>
        <fullName evidence="2">DUF2500 family protein</fullName>
    </submittedName>
</protein>
<reference evidence="2 3" key="1">
    <citation type="submission" date="2023-11" db="EMBL/GenBank/DDBJ databases">
        <title>Draft genome sequence of a psychrophilic Clostridium strain from permafrost water brine.</title>
        <authorList>
            <person name="Shcherbakova V.A."/>
            <person name="Trubitsyn V.E."/>
            <person name="Zakharyuk A.G."/>
        </authorList>
    </citation>
    <scope>NUCLEOTIDE SEQUENCE [LARGE SCALE GENOMIC DNA]</scope>
    <source>
        <strain evidence="2 3">14F</strain>
    </source>
</reference>
<evidence type="ECO:0000313" key="2">
    <source>
        <dbReference type="EMBL" id="MEF2115269.1"/>
    </source>
</evidence>
<keyword evidence="3" id="KW-1185">Reference proteome</keyword>
<dbReference type="Proteomes" id="UP001498469">
    <property type="component" value="Unassembled WGS sequence"/>
</dbReference>
<gene>
    <name evidence="2" type="ORF">SJI18_23605</name>
</gene>
<keyword evidence="1" id="KW-0472">Membrane</keyword>